<dbReference type="Pfam" id="PF06594">
    <property type="entry name" value="HCBP_related"/>
    <property type="match status" value="3"/>
</dbReference>
<accession>A0A443VHY1</accession>
<proteinExistence type="predicted"/>
<feature type="domain" description="Haemolysin-type calcium binding-related" evidence="4">
    <location>
        <begin position="744"/>
        <end position="782"/>
    </location>
</feature>
<dbReference type="EMBL" id="QKOX01000028">
    <property type="protein sequence ID" value="RWT19137.1"/>
    <property type="molecule type" value="Genomic_DNA"/>
</dbReference>
<comment type="caution">
    <text evidence="5">The sequence shown here is derived from an EMBL/GenBank/DDBJ whole genome shotgun (WGS) entry which is preliminary data.</text>
</comment>
<dbReference type="InterPro" id="IPR010566">
    <property type="entry name" value="Haemolys_ca-bd"/>
</dbReference>
<evidence type="ECO:0000256" key="2">
    <source>
        <dbReference type="ARBA" id="ARBA00022525"/>
    </source>
</evidence>
<dbReference type="Pfam" id="PF00353">
    <property type="entry name" value="HemolysinCabind"/>
    <property type="match status" value="3"/>
</dbReference>
<feature type="domain" description="Haemolysin-type calcium binding-related" evidence="4">
    <location>
        <begin position="905"/>
        <end position="943"/>
    </location>
</feature>
<dbReference type="PROSITE" id="PS00330">
    <property type="entry name" value="HEMOLYSIN_CALCIUM"/>
    <property type="match status" value="5"/>
</dbReference>
<dbReference type="InterPro" id="IPR018511">
    <property type="entry name" value="Hemolysin-typ_Ca-bd_CS"/>
</dbReference>
<keyword evidence="2" id="KW-0964">Secreted</keyword>
<evidence type="ECO:0000259" key="4">
    <source>
        <dbReference type="Pfam" id="PF06594"/>
    </source>
</evidence>
<sequence>MPYTVTIKNDSLFTNGQGAIHTWLELSDGSSDVVYFGFTPTDLGYFNNKGSLDSGDYLKQRVSSEQLTIGITAEQYGSMAKAISKFEKSSPLYDLIPDGDGSDFNCTTAASFILKSAGIDFLDSVQSPFGVAAKINGNNDYTMNDLVEDVLDAKDVIDNAVSHTYNSIRDKITELFGSTAESIPGEQAALANELLNLTESWLNTTRESVYSLFGEVAGSDNYPGSYFGEIIGHYKSLLDTLMSSIEQLLQGCPVPINIGGVNLFTPGFMDPVMGPGLVCAENQASPIIIDLDGDGIETLSVSSGVFFDHDGNQFAENTGWVAPDDGLLIFDRDGNGQIDSGSELFGNNTLLKSGKLAANGYQALQELDENKDGQLNSDDAIWASLRIWQDGNSNGRVDEGELLSLEEAGVAAIGTGYSTSQYVDEQGNAHRQTSTITRSDGAVGQSADVWFAANKGYSRYTGDVTLSAEIQALPYIRGFGNMADLHTAMSLNPQLITLVQQFVADPMAAKASGLIEKLLFTWAGVTDIAENSRGSYIDARQLAVLETAAGRGYRNTVNGTVNPLSSAAALLQDEYRRFAAYTEACLLATTVYASDFDFIHLQLSPDLSGLTLNFEAFEAHLNTLMQTDMGRYLQVSNVLYAWMEYLPSFADVRVRLGIPEALTFTGSDNADVVTGKNTNDVLWGGKGNDQLKGGYGDDTYLFNAGDGQDTIIESSGADTLRLGEGLMAEQAVLSRQRVQGYDSLVLNFRDRADSVIIQGYFSLDSYQVEQIVFADGTVWDVAAVKAMLLAGTEAAQSLQAYREGSEIRAGGGNDVLTGDSGNDALYGEAGDDTLDGSFGNDLLSGGTGNDLLKGGYGDDTYLFNAGDGQDTIIESSGTDTLRLGEGLLAEQAVLSRQRVQGYDSLVLGFRDRADSVIIQGYFSLDSYQVEQIVFADGTVWDVAAVKAMLLAGTEAAQSLQAYREGSEIHAGGGNDMLTGDNGNDALYGEAGDDTLDGSFGNDLLSGGTGNDTLKGGSGNDIYLFNAGDGQDTIIESSGADTLRLGEGLLSEQAVLSRQRVQGYDSLVLNFRDRADSVIIRGYFSLDYYQVEQIVFADDTLWLPEDVLNYIEHNIPLPVMDTAESTADIALLKQEICQFLASGDVDDADDAGVAIPLATAQTTAENWRTAVGY</sequence>
<feature type="domain" description="Haemolysin-type calcium binding-related" evidence="4">
    <location>
        <begin position="1066"/>
        <end position="1101"/>
    </location>
</feature>
<dbReference type="AlphaFoldDB" id="A0A443VHY1"/>
<dbReference type="PRINTS" id="PR00313">
    <property type="entry name" value="CABNDNGRPT"/>
</dbReference>
<keyword evidence="3" id="KW-0106">Calcium</keyword>
<evidence type="ECO:0000256" key="1">
    <source>
        <dbReference type="ARBA" id="ARBA00004613"/>
    </source>
</evidence>
<dbReference type="GO" id="GO:0005576">
    <property type="term" value="C:extracellular region"/>
    <property type="evidence" value="ECO:0007669"/>
    <property type="project" value="UniProtKB-SubCell"/>
</dbReference>
<name>A0A443VHY1_RAOPL</name>
<reference evidence="5 6" key="1">
    <citation type="submission" date="2018-06" db="EMBL/GenBank/DDBJ databases">
        <title>Carbapenemase-producing Enterobacteriaceae present in wastewater treatment plant effluent and nearby surface waters in the US.</title>
        <authorList>
            <person name="Mathys D.A."/>
            <person name="Mollenkopf D.F."/>
            <person name="Feicht S.M."/>
            <person name="Adams R.J."/>
            <person name="Albers A.L."/>
            <person name="Stuever D.M."/>
            <person name="Daniels J.B."/>
            <person name="Wittum T.E."/>
        </authorList>
    </citation>
    <scope>NUCLEOTIDE SEQUENCE [LARGE SCALE GENOMIC DNA]</scope>
    <source>
        <strain evidence="5 6">GEO_47_Down_B</strain>
    </source>
</reference>
<protein>
    <recommendedName>
        <fullName evidence="4">Haemolysin-type calcium binding-related domain-containing protein</fullName>
    </recommendedName>
</protein>
<dbReference type="PANTHER" id="PTHR38340">
    <property type="entry name" value="S-LAYER PROTEIN"/>
    <property type="match status" value="1"/>
</dbReference>
<organism evidence="5 6">
    <name type="scientific">Raoultella planticola</name>
    <name type="common">Klebsiella planticola</name>
    <dbReference type="NCBI Taxonomy" id="575"/>
    <lineage>
        <taxon>Bacteria</taxon>
        <taxon>Pseudomonadati</taxon>
        <taxon>Pseudomonadota</taxon>
        <taxon>Gammaproteobacteria</taxon>
        <taxon>Enterobacterales</taxon>
        <taxon>Enterobacteriaceae</taxon>
        <taxon>Klebsiella/Raoultella group</taxon>
        <taxon>Raoultella</taxon>
    </lineage>
</organism>
<evidence type="ECO:0000313" key="6">
    <source>
        <dbReference type="Proteomes" id="UP000288843"/>
    </source>
</evidence>
<dbReference type="InterPro" id="IPR001343">
    <property type="entry name" value="Hemolysn_Ca-bd"/>
</dbReference>
<gene>
    <name evidence="5" type="ORF">DN603_22330</name>
</gene>
<dbReference type="InterPro" id="IPR011049">
    <property type="entry name" value="Serralysin-like_metalloprot_C"/>
</dbReference>
<dbReference type="Gene3D" id="2.150.10.10">
    <property type="entry name" value="Serralysin-like metalloprotease, C-terminal"/>
    <property type="match status" value="2"/>
</dbReference>
<dbReference type="Proteomes" id="UP000288843">
    <property type="component" value="Unassembled WGS sequence"/>
</dbReference>
<evidence type="ECO:0000256" key="3">
    <source>
        <dbReference type="ARBA" id="ARBA00022837"/>
    </source>
</evidence>
<dbReference type="PANTHER" id="PTHR38340:SF1">
    <property type="entry name" value="S-LAYER PROTEIN"/>
    <property type="match status" value="1"/>
</dbReference>
<evidence type="ECO:0000313" key="5">
    <source>
        <dbReference type="EMBL" id="RWT19137.1"/>
    </source>
</evidence>
<comment type="subcellular location">
    <subcellularLocation>
        <location evidence="1">Secreted</location>
    </subcellularLocation>
</comment>
<dbReference type="GO" id="GO:0005509">
    <property type="term" value="F:calcium ion binding"/>
    <property type="evidence" value="ECO:0007669"/>
    <property type="project" value="InterPro"/>
</dbReference>
<dbReference type="SUPFAM" id="SSF51120">
    <property type="entry name" value="beta-Roll"/>
    <property type="match status" value="3"/>
</dbReference>
<dbReference type="InterPro" id="IPR050557">
    <property type="entry name" value="RTX_toxin/Mannuronan_C5-epim"/>
</dbReference>